<evidence type="ECO:0000313" key="4">
    <source>
        <dbReference type="Proteomes" id="UP000199111"/>
    </source>
</evidence>
<dbReference type="EMBL" id="FOQY01000041">
    <property type="protein sequence ID" value="SFK92265.1"/>
    <property type="molecule type" value="Genomic_DNA"/>
</dbReference>
<feature type="region of interest" description="Disordered" evidence="1">
    <location>
        <begin position="80"/>
        <end position="134"/>
    </location>
</feature>
<sequence length="134" mass="14779">MTAVVRLTLPTRLILNKLLEAQEREMYGFELRILTGLPGPTIHQILARLEARGWATSRWEDRPPGGRPLRRYYRLTPDGAAQARTALARRGAVSDSPPAPPAEHADSGDRAPHAATDAPIRNTGHTRNEETSRG</sequence>
<dbReference type="InterPro" id="IPR036388">
    <property type="entry name" value="WH-like_DNA-bd_sf"/>
</dbReference>
<reference evidence="4" key="1">
    <citation type="submission" date="2016-10" db="EMBL/GenBank/DDBJ databases">
        <authorList>
            <person name="Varghese N."/>
            <person name="Submissions S."/>
        </authorList>
    </citation>
    <scope>NUCLEOTIDE SEQUENCE [LARGE SCALE GENOMIC DNA]</scope>
    <source>
        <strain evidence="4">CGMCC 4.2126</strain>
    </source>
</reference>
<name>A0A1I4DGC7_9ACTN</name>
<accession>A0A1I4DGC7</accession>
<dbReference type="InterPro" id="IPR005149">
    <property type="entry name" value="Tscrpt_reg_PadR_N"/>
</dbReference>
<dbReference type="AlphaFoldDB" id="A0A1I4DGC7"/>
<dbReference type="Gene3D" id="1.10.10.10">
    <property type="entry name" value="Winged helix-like DNA-binding domain superfamily/Winged helix DNA-binding domain"/>
    <property type="match status" value="1"/>
</dbReference>
<dbReference type="SUPFAM" id="SSF46785">
    <property type="entry name" value="Winged helix' DNA-binding domain"/>
    <property type="match status" value="1"/>
</dbReference>
<feature type="compositionally biased region" description="Basic and acidic residues" evidence="1">
    <location>
        <begin position="103"/>
        <end position="112"/>
    </location>
</feature>
<dbReference type="Proteomes" id="UP000199111">
    <property type="component" value="Unassembled WGS sequence"/>
</dbReference>
<evidence type="ECO:0000259" key="2">
    <source>
        <dbReference type="Pfam" id="PF03551"/>
    </source>
</evidence>
<organism evidence="3 4">
    <name type="scientific">Streptosporangium canum</name>
    <dbReference type="NCBI Taxonomy" id="324952"/>
    <lineage>
        <taxon>Bacteria</taxon>
        <taxon>Bacillati</taxon>
        <taxon>Actinomycetota</taxon>
        <taxon>Actinomycetes</taxon>
        <taxon>Streptosporangiales</taxon>
        <taxon>Streptosporangiaceae</taxon>
        <taxon>Streptosporangium</taxon>
    </lineage>
</organism>
<keyword evidence="4" id="KW-1185">Reference proteome</keyword>
<protein>
    <submittedName>
        <fullName evidence="3">Transcriptional regulator PadR-like family protein</fullName>
    </submittedName>
</protein>
<evidence type="ECO:0000313" key="3">
    <source>
        <dbReference type="EMBL" id="SFK92265.1"/>
    </source>
</evidence>
<dbReference type="Pfam" id="PF03551">
    <property type="entry name" value="PadR"/>
    <property type="match status" value="1"/>
</dbReference>
<dbReference type="GeneID" id="96302934"/>
<feature type="domain" description="Transcription regulator PadR N-terminal" evidence="2">
    <location>
        <begin position="40"/>
        <end position="83"/>
    </location>
</feature>
<gene>
    <name evidence="3" type="ORF">SAMN05216275_14145</name>
</gene>
<proteinExistence type="predicted"/>
<dbReference type="RefSeq" id="WP_245789920.1">
    <property type="nucleotide sequence ID" value="NZ_FOQY01000041.1"/>
</dbReference>
<evidence type="ECO:0000256" key="1">
    <source>
        <dbReference type="SAM" id="MobiDB-lite"/>
    </source>
</evidence>
<dbReference type="InterPro" id="IPR036390">
    <property type="entry name" value="WH_DNA-bd_sf"/>
</dbReference>